<evidence type="ECO:0000313" key="2">
    <source>
        <dbReference type="Proteomes" id="UP000196440"/>
    </source>
</evidence>
<dbReference type="Proteomes" id="UP000196440">
    <property type="component" value="Unassembled WGS sequence"/>
</dbReference>
<evidence type="ECO:0000313" key="1">
    <source>
        <dbReference type="EMBL" id="OVZ90422.1"/>
    </source>
</evidence>
<protein>
    <submittedName>
        <fullName evidence="1">Uncharacterized protein</fullName>
    </submittedName>
</protein>
<proteinExistence type="predicted"/>
<name>A0A209ACD7_YERIN</name>
<dbReference type="AlphaFoldDB" id="A0A209ACD7"/>
<organism evidence="1 2">
    <name type="scientific">Yersinia intermedia</name>
    <dbReference type="NCBI Taxonomy" id="631"/>
    <lineage>
        <taxon>Bacteria</taxon>
        <taxon>Pseudomonadati</taxon>
        <taxon>Pseudomonadota</taxon>
        <taxon>Gammaproteobacteria</taxon>
        <taxon>Enterobacterales</taxon>
        <taxon>Yersiniaceae</taxon>
        <taxon>Yersinia</taxon>
    </lineage>
</organism>
<comment type="caution">
    <text evidence="1">The sequence shown here is derived from an EMBL/GenBank/DDBJ whole genome shotgun (WGS) entry which is preliminary data.</text>
</comment>
<dbReference type="EMBL" id="NHOI01000001">
    <property type="protein sequence ID" value="OVZ90422.1"/>
    <property type="molecule type" value="Genomic_DNA"/>
</dbReference>
<gene>
    <name evidence="1" type="ORF">CBW57_00095</name>
</gene>
<sequence length="65" mass="7139">MTNAANLASNMLAQELRLSADDMALKRRWIAVSGESALKARHQDGIKRGLILHLSHLPSVTGFKK</sequence>
<reference evidence="1 2" key="1">
    <citation type="submission" date="2017-05" db="EMBL/GenBank/DDBJ databases">
        <title>Whole genome sequencing of Yersinia kristensenii.</title>
        <authorList>
            <person name="Campioni F."/>
        </authorList>
    </citation>
    <scope>NUCLEOTIDE SEQUENCE [LARGE SCALE GENOMIC DNA]</scope>
    <source>
        <strain evidence="1 2">CFSAN060536</strain>
    </source>
</reference>
<dbReference type="RefSeq" id="WP_050084605.1">
    <property type="nucleotide sequence ID" value="NZ_CBCPKE010000013.1"/>
</dbReference>
<accession>A0A209ACD7</accession>